<gene>
    <name evidence="1" type="ORF">QOZ95_004933</name>
</gene>
<sequence length="57" mass="5944">MNKTSLLKESPFSQSGDGGFFCICPTAAASALHSLENSDTMGTMVQVWVQASFVAGS</sequence>
<proteinExistence type="predicted"/>
<dbReference type="EMBL" id="JAUSWA010000042">
    <property type="protein sequence ID" value="MDQ0496743.1"/>
    <property type="molecule type" value="Genomic_DNA"/>
</dbReference>
<dbReference type="Proteomes" id="UP001242811">
    <property type="component" value="Unassembled WGS sequence"/>
</dbReference>
<evidence type="ECO:0000313" key="1">
    <source>
        <dbReference type="EMBL" id="MDQ0496743.1"/>
    </source>
</evidence>
<name>A0ABU0L614_9BACL</name>
<protein>
    <submittedName>
        <fullName evidence="1">Uncharacterized protein</fullName>
    </submittedName>
</protein>
<comment type="caution">
    <text evidence="1">The sequence shown here is derived from an EMBL/GenBank/DDBJ whole genome shotgun (WGS) entry which is preliminary data.</text>
</comment>
<evidence type="ECO:0000313" key="2">
    <source>
        <dbReference type="Proteomes" id="UP001242811"/>
    </source>
</evidence>
<organism evidence="1 2">
    <name type="scientific">Paenibacillus brasilensis</name>
    <dbReference type="NCBI Taxonomy" id="128574"/>
    <lineage>
        <taxon>Bacteria</taxon>
        <taxon>Bacillati</taxon>
        <taxon>Bacillota</taxon>
        <taxon>Bacilli</taxon>
        <taxon>Bacillales</taxon>
        <taxon>Paenibacillaceae</taxon>
        <taxon>Paenibacillus</taxon>
    </lineage>
</organism>
<keyword evidence="2" id="KW-1185">Reference proteome</keyword>
<reference evidence="1 2" key="1">
    <citation type="submission" date="2023-07" db="EMBL/GenBank/DDBJ databases">
        <title>Genomic Encyclopedia of Type Strains, Phase IV (KMG-IV): sequencing the most valuable type-strain genomes for metagenomic binning, comparative biology and taxonomic classification.</title>
        <authorList>
            <person name="Goeker M."/>
        </authorList>
    </citation>
    <scope>NUCLEOTIDE SEQUENCE [LARGE SCALE GENOMIC DNA]</scope>
    <source>
        <strain evidence="1 2">DSM 14914</strain>
    </source>
</reference>
<accession>A0ABU0L614</accession>